<dbReference type="InterPro" id="IPR002925">
    <property type="entry name" value="Dienelactn_hydro"/>
</dbReference>
<dbReference type="PANTHER" id="PTHR46623">
    <property type="entry name" value="CARBOXYMETHYLENEBUTENOLIDASE-RELATED"/>
    <property type="match status" value="1"/>
</dbReference>
<gene>
    <name evidence="2" type="ORF">HXX76_011970</name>
</gene>
<sequence>MALTKVAFGAAGIPGYEIGDKNLPAVIVVQEWWGVTDIIKNQAEQLSKQGFRCLVPDLYKGKIGVDAEEASHLMNNLDFQNAVEELKQAVDYLKSTGSPKVGATGFCMGGALSFCAAQHAGVAAAAPFYGTPNPGICQVEKITVPLEAHFGLLDKTQGFSDPATAKAHEEKMKAAGAPATFFYYDTAGHSFMNALAPEGPEQLKKFGYPVPSEADLKTAFDRVVALFKKHLA</sequence>
<dbReference type="OrthoDB" id="17560at2759"/>
<dbReference type="InterPro" id="IPR029058">
    <property type="entry name" value="AB_hydrolase_fold"/>
</dbReference>
<name>A0A835STI1_CHLIN</name>
<organism evidence="2 3">
    <name type="scientific">Chlamydomonas incerta</name>
    <dbReference type="NCBI Taxonomy" id="51695"/>
    <lineage>
        <taxon>Eukaryota</taxon>
        <taxon>Viridiplantae</taxon>
        <taxon>Chlorophyta</taxon>
        <taxon>core chlorophytes</taxon>
        <taxon>Chlorophyceae</taxon>
        <taxon>CS clade</taxon>
        <taxon>Chlamydomonadales</taxon>
        <taxon>Chlamydomonadaceae</taxon>
        <taxon>Chlamydomonas</taxon>
    </lineage>
</organism>
<dbReference type="InterPro" id="IPR051049">
    <property type="entry name" value="Dienelactone_hydrolase-like"/>
</dbReference>
<protein>
    <recommendedName>
        <fullName evidence="1">Dienelactone hydrolase domain-containing protein</fullName>
    </recommendedName>
</protein>
<proteinExistence type="predicted"/>
<feature type="domain" description="Dienelactone hydrolase" evidence="1">
    <location>
        <begin position="20"/>
        <end position="230"/>
    </location>
</feature>
<reference evidence="2" key="1">
    <citation type="journal article" date="2020" name="bioRxiv">
        <title>Comparative genomics of Chlamydomonas.</title>
        <authorList>
            <person name="Craig R.J."/>
            <person name="Hasan A.R."/>
            <person name="Ness R.W."/>
            <person name="Keightley P.D."/>
        </authorList>
    </citation>
    <scope>NUCLEOTIDE SEQUENCE</scope>
    <source>
        <strain evidence="2">SAG 7.73</strain>
    </source>
</reference>
<accession>A0A835STI1</accession>
<evidence type="ECO:0000313" key="2">
    <source>
        <dbReference type="EMBL" id="KAG2427984.1"/>
    </source>
</evidence>
<dbReference type="Proteomes" id="UP000650467">
    <property type="component" value="Unassembled WGS sequence"/>
</dbReference>
<dbReference type="Gene3D" id="3.40.50.1820">
    <property type="entry name" value="alpha/beta hydrolase"/>
    <property type="match status" value="1"/>
</dbReference>
<dbReference type="EMBL" id="JAEHOC010000037">
    <property type="protein sequence ID" value="KAG2427984.1"/>
    <property type="molecule type" value="Genomic_DNA"/>
</dbReference>
<keyword evidence="3" id="KW-1185">Reference proteome</keyword>
<evidence type="ECO:0000259" key="1">
    <source>
        <dbReference type="Pfam" id="PF01738"/>
    </source>
</evidence>
<dbReference type="PANTHER" id="PTHR46623:SF6">
    <property type="entry name" value="ALPHA_BETA-HYDROLASES SUPERFAMILY PROTEIN"/>
    <property type="match status" value="1"/>
</dbReference>
<dbReference type="SUPFAM" id="SSF53474">
    <property type="entry name" value="alpha/beta-Hydrolases"/>
    <property type="match status" value="1"/>
</dbReference>
<dbReference type="Pfam" id="PF01738">
    <property type="entry name" value="DLH"/>
    <property type="match status" value="1"/>
</dbReference>
<comment type="caution">
    <text evidence="2">The sequence shown here is derived from an EMBL/GenBank/DDBJ whole genome shotgun (WGS) entry which is preliminary data.</text>
</comment>
<dbReference type="GO" id="GO:0016787">
    <property type="term" value="F:hydrolase activity"/>
    <property type="evidence" value="ECO:0007669"/>
    <property type="project" value="InterPro"/>
</dbReference>
<dbReference type="AlphaFoldDB" id="A0A835STI1"/>
<evidence type="ECO:0000313" key="3">
    <source>
        <dbReference type="Proteomes" id="UP000650467"/>
    </source>
</evidence>